<dbReference type="EMBL" id="NSIT01000111">
    <property type="protein sequence ID" value="PJE78965.1"/>
    <property type="molecule type" value="Genomic_DNA"/>
</dbReference>
<dbReference type="InterPro" id="IPR007358">
    <property type="entry name" value="Nucleoid_associated_NdpA"/>
</dbReference>
<reference evidence="3" key="1">
    <citation type="journal article" date="2017" name="Appl. Environ. Microbiol.">
        <title>Molecular characterization of an Endozoicomonas-like organism causing infection in king scallop Pecten maximus L.</title>
        <authorList>
            <person name="Cano I."/>
            <person name="van Aerle R."/>
            <person name="Ross S."/>
            <person name="Verner-Jeffreys D.W."/>
            <person name="Paley R.K."/>
            <person name="Rimmer G."/>
            <person name="Ryder D."/>
            <person name="Hooper P."/>
            <person name="Stone D."/>
            <person name="Feist S.W."/>
        </authorList>
    </citation>
    <scope>NUCLEOTIDE SEQUENCE</scope>
</reference>
<dbReference type="PANTHER" id="PTHR38772:SF1">
    <property type="entry name" value="NUCLEOID-ASSOCIATED PROTEIN YEJK"/>
    <property type="match status" value="1"/>
</dbReference>
<name>A0A2H9T6W0_9ZZZZ</name>
<proteinExistence type="predicted"/>
<gene>
    <name evidence="3" type="primary">yejK</name>
    <name evidence="3" type="ORF">CI610_02088</name>
</gene>
<organism evidence="3">
    <name type="scientific">invertebrate metagenome</name>
    <dbReference type="NCBI Taxonomy" id="1711999"/>
    <lineage>
        <taxon>unclassified sequences</taxon>
        <taxon>metagenomes</taxon>
        <taxon>organismal metagenomes</taxon>
    </lineage>
</organism>
<comment type="caution">
    <text evidence="3">The sequence shown here is derived from an EMBL/GenBank/DDBJ whole genome shotgun (WGS) entry which is preliminary data.</text>
</comment>
<keyword evidence="2" id="KW-0963">Cytoplasm</keyword>
<dbReference type="GO" id="GO:0005737">
    <property type="term" value="C:cytoplasm"/>
    <property type="evidence" value="ECO:0007669"/>
    <property type="project" value="UniProtKB-SubCell"/>
</dbReference>
<dbReference type="AlphaFoldDB" id="A0A2H9T6W0"/>
<evidence type="ECO:0000313" key="3">
    <source>
        <dbReference type="EMBL" id="PJE78965.1"/>
    </source>
</evidence>
<dbReference type="GO" id="GO:0003690">
    <property type="term" value="F:double-stranded DNA binding"/>
    <property type="evidence" value="ECO:0007669"/>
    <property type="project" value="TreeGrafter"/>
</dbReference>
<accession>A0A2H9T6W0</accession>
<evidence type="ECO:0000256" key="1">
    <source>
        <dbReference type="ARBA" id="ARBA00004496"/>
    </source>
</evidence>
<dbReference type="GO" id="GO:0003727">
    <property type="term" value="F:single-stranded RNA binding"/>
    <property type="evidence" value="ECO:0007669"/>
    <property type="project" value="TreeGrafter"/>
</dbReference>
<sequence length="330" mass="36888">MVIKQIVVHQLLDDPEQEGIVPVPADQSLQTSGSLDAMLNHLLETYNKKANKHYGVFDDDGQGFPFSLTEYLNNRQNFMALSSALLQKVCTVFNEAGLRGSSYLLCADYMEGMTRYFLFCLLTDHVSVTVTHDLSITDCAYLDLTSMPMACRINLTIWQQGSDTDRYLSYSVPGGKHRLQQVVPEIISGSESGGSREEADKLVDVVTDYCQKTSSEDDRIVVKQQVYDYCCQQLKDGEDVSLAGITHQLSESGQDDFARFVNTQDYDMTVPMSPDRRTLIRLVRYSGRGKGISLSFDAGLLGSQVCYDPDTDKLVIHGVPDNLKKQLNQK</sequence>
<dbReference type="GO" id="GO:0043590">
    <property type="term" value="C:bacterial nucleoid"/>
    <property type="evidence" value="ECO:0007669"/>
    <property type="project" value="TreeGrafter"/>
</dbReference>
<dbReference type="Pfam" id="PF04245">
    <property type="entry name" value="NA37"/>
    <property type="match status" value="1"/>
</dbReference>
<comment type="subcellular location">
    <subcellularLocation>
        <location evidence="1">Cytoplasm</location>
    </subcellularLocation>
</comment>
<dbReference type="PANTHER" id="PTHR38772">
    <property type="match status" value="1"/>
</dbReference>
<evidence type="ECO:0000256" key="2">
    <source>
        <dbReference type="ARBA" id="ARBA00022490"/>
    </source>
</evidence>
<protein>
    <submittedName>
        <fullName evidence="3">Nucleoid-associated protein YejK</fullName>
    </submittedName>
</protein>